<evidence type="ECO:0000256" key="1">
    <source>
        <dbReference type="SAM" id="Coils"/>
    </source>
</evidence>
<evidence type="ECO:0000313" key="3">
    <source>
        <dbReference type="EMBL" id="KAA6363363.1"/>
    </source>
</evidence>
<gene>
    <name evidence="3" type="ORF">EZS28_041110</name>
</gene>
<accession>A0A5J4TZE9</accession>
<evidence type="ECO:0000313" key="4">
    <source>
        <dbReference type="Proteomes" id="UP000324800"/>
    </source>
</evidence>
<proteinExistence type="predicted"/>
<feature type="domain" description="Ubiquitin-like" evidence="2">
    <location>
        <begin position="337"/>
        <end position="366"/>
    </location>
</feature>
<feature type="coiled-coil region" evidence="1">
    <location>
        <begin position="1"/>
        <end position="33"/>
    </location>
</feature>
<dbReference type="PROSITE" id="PS50053">
    <property type="entry name" value="UBIQUITIN_2"/>
    <property type="match status" value="1"/>
</dbReference>
<feature type="coiled-coil region" evidence="1">
    <location>
        <begin position="64"/>
        <end position="133"/>
    </location>
</feature>
<evidence type="ECO:0000259" key="2">
    <source>
        <dbReference type="PROSITE" id="PS50053"/>
    </source>
</evidence>
<comment type="caution">
    <text evidence="3">The sequence shown here is derived from an EMBL/GenBank/DDBJ whole genome shotgun (WGS) entry which is preliminary data.</text>
</comment>
<organism evidence="3 4">
    <name type="scientific">Streblomastix strix</name>
    <dbReference type="NCBI Taxonomy" id="222440"/>
    <lineage>
        <taxon>Eukaryota</taxon>
        <taxon>Metamonada</taxon>
        <taxon>Preaxostyla</taxon>
        <taxon>Oxymonadida</taxon>
        <taxon>Streblomastigidae</taxon>
        <taxon>Streblomastix</taxon>
    </lineage>
</organism>
<dbReference type="AlphaFoldDB" id="A0A5J4TZE9"/>
<keyword evidence="1" id="KW-0175">Coiled coil</keyword>
<name>A0A5J4TZE9_9EUKA</name>
<sequence length="366" mass="42498">MKTDEQEQEKEKAQKLELKSKEQERKWKEAETLKSQVEYENWVLKRENEKSKYVIAQLKEKFGKEKVEKEINTIENIEKQKDDEIKKLKDEIEKEKLEKQKIIEEKEKEKTEKENLKVENAKLLEEVEKYKLKPAQVIINQDFPIQIINYDPSSFGFADVDGVQKKITNLKSSYNSVSLTQDMIDGIWSMEGIFQNKQDRGSIGIVKATRNLVTGKCPCCEDGYQDIAFYGGCCCQICCLAHNNNRHSGNTKYGDNQLVRAELDFGKETLTFFLDNVQQPVYIYGIREKVREHALSKYIMYYQVPEEAFTANSQSSGKHEGCSMVKQPKYSEHIRQVSDLKLQIEDSQGVPTSEQKLTFKKLPLTD</sequence>
<dbReference type="InterPro" id="IPR000626">
    <property type="entry name" value="Ubiquitin-like_dom"/>
</dbReference>
<feature type="non-terminal residue" evidence="3">
    <location>
        <position position="366"/>
    </location>
</feature>
<protein>
    <recommendedName>
        <fullName evidence="2">Ubiquitin-like domain-containing protein</fullName>
    </recommendedName>
</protein>
<reference evidence="3 4" key="1">
    <citation type="submission" date="2019-03" db="EMBL/GenBank/DDBJ databases">
        <title>Single cell metagenomics reveals metabolic interactions within the superorganism composed of flagellate Streblomastix strix and complex community of Bacteroidetes bacteria on its surface.</title>
        <authorList>
            <person name="Treitli S.C."/>
            <person name="Kolisko M."/>
            <person name="Husnik F."/>
            <person name="Keeling P."/>
            <person name="Hampl V."/>
        </authorList>
    </citation>
    <scope>NUCLEOTIDE SEQUENCE [LARGE SCALE GENOMIC DNA]</scope>
    <source>
        <strain evidence="3">ST1C</strain>
    </source>
</reference>
<dbReference type="Proteomes" id="UP000324800">
    <property type="component" value="Unassembled WGS sequence"/>
</dbReference>
<dbReference type="EMBL" id="SNRW01023009">
    <property type="protein sequence ID" value="KAA6363363.1"/>
    <property type="molecule type" value="Genomic_DNA"/>
</dbReference>